<accession>A0A364Y6Y7</accession>
<dbReference type="EMBL" id="QMFY01000001">
    <property type="protein sequence ID" value="RAW02821.1"/>
    <property type="molecule type" value="Genomic_DNA"/>
</dbReference>
<name>A0A364Y6Y7_9BACT</name>
<dbReference type="InterPro" id="IPR016181">
    <property type="entry name" value="Acyl_CoA_acyltransferase"/>
</dbReference>
<dbReference type="InterPro" id="IPR039968">
    <property type="entry name" value="BcerS-like"/>
</dbReference>
<dbReference type="PANTHER" id="PTHR41368">
    <property type="entry name" value="PROTEIN YGHO"/>
    <property type="match status" value="1"/>
</dbReference>
<comment type="caution">
    <text evidence="1">The sequence shown here is derived from an EMBL/GenBank/DDBJ whole genome shotgun (WGS) entry which is preliminary data.</text>
</comment>
<evidence type="ECO:0000313" key="2">
    <source>
        <dbReference type="Proteomes" id="UP000251889"/>
    </source>
</evidence>
<evidence type="ECO:0000313" key="1">
    <source>
        <dbReference type="EMBL" id="RAW02821.1"/>
    </source>
</evidence>
<evidence type="ECO:0008006" key="3">
    <source>
        <dbReference type="Google" id="ProtNLM"/>
    </source>
</evidence>
<dbReference type="SUPFAM" id="SSF55729">
    <property type="entry name" value="Acyl-CoA N-acyltransferases (Nat)"/>
    <property type="match status" value="1"/>
</dbReference>
<proteinExistence type="predicted"/>
<dbReference type="RefSeq" id="WP_112745036.1">
    <property type="nucleotide sequence ID" value="NZ_QMFY01000001.1"/>
</dbReference>
<dbReference type="Proteomes" id="UP000251889">
    <property type="component" value="Unassembled WGS sequence"/>
</dbReference>
<protein>
    <recommendedName>
        <fullName evidence="3">N-acetyltransferase domain-containing protein</fullName>
    </recommendedName>
</protein>
<sequence>MKIIEVTTPELIREFLLFPVKLYKQEKNWIRPLDKDVENVFDPEKNKTFKHGECIRWVLRSDAGKTIGRVAAFVNDKIVKKGNDQPTGGMGFFECINDRQAAFTLFDTCKSWLQSKGMEAMDGPINFGSRDRWWGLLIQGFEHEPNYQCNYNFSYYKDFFESYGFQVYFYQNTYFRPIRDGLDPRLQEKADITAQNTDYEFRHIRKDEIDQLPEYILKVYNGAWANRSENPELTMAQAKIMVKQMKPILDLKLIYFGFYKKEPVSFFISLPELNQVFKYVNGKLDLIGKFKFLWHTFRKTNRKAFGILFGIVPEHQGKGLDGAMVMAARRVLQEEYDRYDFYEMNWIGDFNPKMINVVLQVGGRMSKQHATYRKLFDETKPFKRAPILK</sequence>
<organism evidence="1 2">
    <name type="scientific">Pseudochryseolinea flava</name>
    <dbReference type="NCBI Taxonomy" id="2059302"/>
    <lineage>
        <taxon>Bacteria</taxon>
        <taxon>Pseudomonadati</taxon>
        <taxon>Bacteroidota</taxon>
        <taxon>Cytophagia</taxon>
        <taxon>Cytophagales</taxon>
        <taxon>Fulvivirgaceae</taxon>
        <taxon>Pseudochryseolinea</taxon>
    </lineage>
</organism>
<gene>
    <name evidence="1" type="ORF">DQQ10_01555</name>
</gene>
<reference evidence="1 2" key="1">
    <citation type="submission" date="2018-06" db="EMBL/GenBank/DDBJ databases">
        <title>Chryseolinea flavus sp. nov., a member of the phylum Bacteroidetes isolated from soil.</title>
        <authorList>
            <person name="Li Y."/>
            <person name="Wang J."/>
        </authorList>
    </citation>
    <scope>NUCLEOTIDE SEQUENCE [LARGE SCALE GENOMIC DNA]</scope>
    <source>
        <strain evidence="1 2">SDU1-6</strain>
    </source>
</reference>
<dbReference type="OrthoDB" id="9806005at2"/>
<dbReference type="AlphaFoldDB" id="A0A364Y6Y7"/>
<dbReference type="PANTHER" id="PTHR41368:SF1">
    <property type="entry name" value="PROTEIN YGHO"/>
    <property type="match status" value="1"/>
</dbReference>
<keyword evidence="2" id="KW-1185">Reference proteome</keyword>